<evidence type="ECO:0000256" key="13">
    <source>
        <dbReference type="ARBA" id="ARBA00044919"/>
    </source>
</evidence>
<keyword evidence="19" id="KW-0472">Membrane</keyword>
<evidence type="ECO:0000256" key="11">
    <source>
        <dbReference type="ARBA" id="ARBA00044903"/>
    </source>
</evidence>
<evidence type="ECO:0000256" key="9">
    <source>
        <dbReference type="ARBA" id="ARBA00044899"/>
    </source>
</evidence>
<evidence type="ECO:0000256" key="5">
    <source>
        <dbReference type="ARBA" id="ARBA00044884"/>
    </source>
</evidence>
<comment type="catalytic activity">
    <reaction evidence="5">
        <text>L-alpha-aminoacyl-L-histidine(out) = L-alpha-aminoacyl-L-histidine(in)</text>
        <dbReference type="Rhea" id="RHEA:79375"/>
        <dbReference type="ChEBI" id="CHEBI:229967"/>
    </reaction>
</comment>
<evidence type="ECO:0000256" key="16">
    <source>
        <dbReference type="ARBA" id="ARBA00045018"/>
    </source>
</evidence>
<reference evidence="21 22" key="1">
    <citation type="submission" date="2024-04" db="EMBL/GenBank/DDBJ databases">
        <title>genome sequences of Mucor flavus KT1a and Helicostylum pulchrum KT1b strains isolation_sourced from the surface of a dry-aged beef.</title>
        <authorList>
            <person name="Toyotome T."/>
            <person name="Hosono M."/>
            <person name="Torimaru M."/>
            <person name="Fukuda K."/>
            <person name="Mikami N."/>
        </authorList>
    </citation>
    <scope>NUCLEOTIDE SEQUENCE [LARGE SCALE GENOMIC DNA]</scope>
    <source>
        <strain evidence="21 22">KT1b</strain>
    </source>
</reference>
<keyword evidence="22" id="KW-1185">Reference proteome</keyword>
<dbReference type="Pfam" id="PF07690">
    <property type="entry name" value="MFS_1"/>
    <property type="match status" value="2"/>
</dbReference>
<dbReference type="PANTHER" id="PTHR23512">
    <property type="entry name" value="MAJOR FACILITATOR SUPERFAMILY DOMAIN-CONTAINING PROTEIN 1"/>
    <property type="match status" value="1"/>
</dbReference>
<feature type="transmembrane region" description="Helical" evidence="19">
    <location>
        <begin position="127"/>
        <end position="146"/>
    </location>
</feature>
<dbReference type="EMBL" id="BAABUJ010000056">
    <property type="protein sequence ID" value="GAA5806074.1"/>
    <property type="molecule type" value="Genomic_DNA"/>
</dbReference>
<keyword evidence="19" id="KW-1133">Transmembrane helix</keyword>
<feature type="domain" description="Major facilitator superfamily (MFS) profile" evidence="20">
    <location>
        <begin position="63"/>
        <end position="464"/>
    </location>
</feature>
<organism evidence="21 22">
    <name type="scientific">Helicostylum pulchrum</name>
    <dbReference type="NCBI Taxonomy" id="562976"/>
    <lineage>
        <taxon>Eukaryota</taxon>
        <taxon>Fungi</taxon>
        <taxon>Fungi incertae sedis</taxon>
        <taxon>Mucoromycota</taxon>
        <taxon>Mucoromycotina</taxon>
        <taxon>Mucoromycetes</taxon>
        <taxon>Mucorales</taxon>
        <taxon>Mucorineae</taxon>
        <taxon>Mucoraceae</taxon>
        <taxon>Helicostylum</taxon>
    </lineage>
</organism>
<evidence type="ECO:0000256" key="17">
    <source>
        <dbReference type="ARBA" id="ARBA00045709"/>
    </source>
</evidence>
<evidence type="ECO:0000256" key="2">
    <source>
        <dbReference type="ARBA" id="ARBA00044876"/>
    </source>
</evidence>
<feature type="transmembrane region" description="Helical" evidence="19">
    <location>
        <begin position="371"/>
        <end position="395"/>
    </location>
</feature>
<comment type="catalytic activity">
    <reaction evidence="3">
        <text>L-histidyl-glycine(out) = L-histidyl-glycine(in)</text>
        <dbReference type="Rhea" id="RHEA:79395"/>
        <dbReference type="ChEBI" id="CHEBI:229957"/>
    </reaction>
</comment>
<dbReference type="InterPro" id="IPR052187">
    <property type="entry name" value="MFSD1"/>
</dbReference>
<comment type="subunit">
    <text evidence="18">Homodimer. Interacts with lysosomal protein GLMP (via lumenal domain); the interaction starts while both proteins are still in the endoplasmic reticulum and is required for stabilization of MFSD1 in lysosomes but has no direct effect on its targeting to lysosomes or transporter activity.</text>
</comment>
<evidence type="ECO:0000313" key="22">
    <source>
        <dbReference type="Proteomes" id="UP001476247"/>
    </source>
</evidence>
<feature type="transmembrane region" description="Helical" evidence="19">
    <location>
        <begin position="221"/>
        <end position="244"/>
    </location>
</feature>
<evidence type="ECO:0000256" key="12">
    <source>
        <dbReference type="ARBA" id="ARBA00044912"/>
    </source>
</evidence>
<feature type="transmembrane region" description="Helical" evidence="19">
    <location>
        <begin position="99"/>
        <end position="121"/>
    </location>
</feature>
<proteinExistence type="predicted"/>
<comment type="function">
    <text evidence="17">Lysosomal dipeptide uniporter that selectively exports lysine, arginine or histidine-containing dipeptides with a net positive charge from the lysosome lumen into the cytosol. Could play a role in a specific type of protein O-glycosylation indirectly regulating macrophages migration and tissue invasion. Also essential for liver homeostasis.</text>
</comment>
<evidence type="ECO:0000256" key="15">
    <source>
        <dbReference type="ARBA" id="ARBA00044985"/>
    </source>
</evidence>
<evidence type="ECO:0000256" key="19">
    <source>
        <dbReference type="SAM" id="Phobius"/>
    </source>
</evidence>
<name>A0ABP9YGK8_9FUNG</name>
<comment type="catalytic activity">
    <reaction evidence="4">
        <text>L-alpha-aminoacyl-L-arginine(out) = L-alpha-aminoacyl-L-arginine(in)</text>
        <dbReference type="Rhea" id="RHEA:79367"/>
        <dbReference type="ChEBI" id="CHEBI:229968"/>
    </reaction>
</comment>
<evidence type="ECO:0000256" key="3">
    <source>
        <dbReference type="ARBA" id="ARBA00044878"/>
    </source>
</evidence>
<evidence type="ECO:0000256" key="1">
    <source>
        <dbReference type="ARBA" id="ARBA00004141"/>
    </source>
</evidence>
<dbReference type="PROSITE" id="PS50850">
    <property type="entry name" value="MFS"/>
    <property type="match status" value="1"/>
</dbReference>
<evidence type="ECO:0000256" key="7">
    <source>
        <dbReference type="ARBA" id="ARBA00044893"/>
    </source>
</evidence>
<dbReference type="InterPro" id="IPR011701">
    <property type="entry name" value="MFS"/>
</dbReference>
<keyword evidence="19" id="KW-0812">Transmembrane</keyword>
<evidence type="ECO:0000256" key="6">
    <source>
        <dbReference type="ARBA" id="ARBA00044891"/>
    </source>
</evidence>
<dbReference type="Proteomes" id="UP001476247">
    <property type="component" value="Unassembled WGS sequence"/>
</dbReference>
<evidence type="ECO:0000256" key="14">
    <source>
        <dbReference type="ARBA" id="ARBA00044924"/>
    </source>
</evidence>
<sequence length="517" mass="56693">MDQETRPLLSNNCCSEQEGCCRYDNNNKDKQVTPTTTSLYISNENNDTTCQLSNQPWKYKSVALLCALFLAVGSHFAAHTLGAMKSIIKKEYGITNSQYGVLQSSVSIVNTVLPLIGGIFIDAFGTIPGSILTTVLIASGNILVAASTSTANLSMMITGRILYGIGSGTVVIVQETILSQWFQGRSLAAVIALMMTVSRLSSFAAQAVVVPIANWSGWYGYGFWFSALLCIFSLLINLIYIILLKNISTLSDQKQCQVQANVIKRKKSFSWSKLMYLPHSYWLIATMEFLLGGAWGCFLHINSEYVKFQFGYPDGKAAAVASLAQVVPIFLMPFLGLFVDRYGKRTWMMMCSGVTFLGSLLLLQYTNLNPILGMLSFSASLALGPVALVSSIPVILPLSLVGTGMGLVKSCTNIGASLFDIISGLLQDGDINKGYKSVIEFFIVIGILSIISGVTLFLLDRTIYSNILDAGKKSKRMNSVGDKRYLLNRKLKINYLYGGIYVSLVITSWILFFRFII</sequence>
<feature type="transmembrane region" description="Helical" evidence="19">
    <location>
        <begin position="187"/>
        <end position="209"/>
    </location>
</feature>
<feature type="transmembrane region" description="Helical" evidence="19">
    <location>
        <begin position="317"/>
        <end position="339"/>
    </location>
</feature>
<comment type="catalytic activity">
    <reaction evidence="11">
        <text>L-arginyl-glycine(out) = L-arginyl-glycine(in)</text>
        <dbReference type="Rhea" id="RHEA:79391"/>
        <dbReference type="ChEBI" id="CHEBI:229955"/>
    </reaction>
</comment>
<evidence type="ECO:0000256" key="4">
    <source>
        <dbReference type="ARBA" id="ARBA00044881"/>
    </source>
</evidence>
<dbReference type="SUPFAM" id="SSF103473">
    <property type="entry name" value="MFS general substrate transporter"/>
    <property type="match status" value="1"/>
</dbReference>
<protein>
    <recommendedName>
        <fullName evidence="15">Lysosomal dipeptide transporter MFSD1</fullName>
    </recommendedName>
    <alternativeName>
        <fullName evidence="16">Major facilitator superfamily domain-containing protein 1</fullName>
    </alternativeName>
</protein>
<comment type="catalytic activity">
    <reaction evidence="14">
        <text>L-lysyl-glycine(out) = L-lysyl-glycine(in)</text>
        <dbReference type="Rhea" id="RHEA:79407"/>
        <dbReference type="ChEBI" id="CHEBI:191202"/>
    </reaction>
</comment>
<comment type="catalytic activity">
    <reaction evidence="7">
        <text>L-alpha-aminoacyl-L-lysine(out) = L-alpha-aminoacyl-L-lysine(in)</text>
        <dbReference type="Rhea" id="RHEA:79383"/>
        <dbReference type="ChEBI" id="CHEBI:229966"/>
    </reaction>
</comment>
<evidence type="ECO:0000256" key="8">
    <source>
        <dbReference type="ARBA" id="ARBA00044898"/>
    </source>
</evidence>
<accession>A0ABP9YGK8</accession>
<dbReference type="InterPro" id="IPR020846">
    <property type="entry name" value="MFS_dom"/>
</dbReference>
<dbReference type="Gene3D" id="1.20.1250.20">
    <property type="entry name" value="MFS general substrate transporter like domains"/>
    <property type="match status" value="2"/>
</dbReference>
<feature type="transmembrane region" description="Helical" evidence="19">
    <location>
        <begin position="281"/>
        <end position="301"/>
    </location>
</feature>
<comment type="catalytic activity">
    <reaction evidence="2">
        <text>L-lysyl-L-alanine(out) = L-lysyl-L-alanine(in)</text>
        <dbReference type="Rhea" id="RHEA:79399"/>
        <dbReference type="ChEBI" id="CHEBI:229954"/>
    </reaction>
</comment>
<evidence type="ECO:0000256" key="18">
    <source>
        <dbReference type="ARBA" id="ARBA00046376"/>
    </source>
</evidence>
<comment type="catalytic activity">
    <reaction evidence="13">
        <text>L-alanyl-L-lysine(out) = L-alanyl-L-lysine(in)</text>
        <dbReference type="Rhea" id="RHEA:79415"/>
        <dbReference type="ChEBI" id="CHEBI:192470"/>
    </reaction>
</comment>
<comment type="catalytic activity">
    <reaction evidence="6">
        <text>L-lysyl-L-alpha-amino acid(out) = L-lysyl-L-alpha-amino acid(in)</text>
        <dbReference type="Rhea" id="RHEA:79387"/>
        <dbReference type="ChEBI" id="CHEBI:229965"/>
    </reaction>
</comment>
<comment type="catalytic activity">
    <reaction evidence="12">
        <text>L-histidyl-L-alpha-amino acid(out) = L-histidyl-L-alpha-amino acid(in)</text>
        <dbReference type="Rhea" id="RHEA:79379"/>
        <dbReference type="ChEBI" id="CHEBI:229964"/>
    </reaction>
</comment>
<feature type="transmembrane region" description="Helical" evidence="19">
    <location>
        <begin position="346"/>
        <end position="365"/>
    </location>
</feature>
<feature type="transmembrane region" description="Helical" evidence="19">
    <location>
        <begin position="493"/>
        <end position="516"/>
    </location>
</feature>
<comment type="caution">
    <text evidence="21">The sequence shown here is derived from an EMBL/GenBank/DDBJ whole genome shotgun (WGS) entry which is preliminary data.</text>
</comment>
<comment type="subcellular location">
    <subcellularLocation>
        <location evidence="1">Membrane</location>
        <topology evidence="1">Multi-pass membrane protein</topology>
    </subcellularLocation>
</comment>
<evidence type="ECO:0000256" key="10">
    <source>
        <dbReference type="ARBA" id="ARBA00044900"/>
    </source>
</evidence>
<feature type="transmembrane region" description="Helical" evidence="19">
    <location>
        <begin position="438"/>
        <end position="459"/>
    </location>
</feature>
<dbReference type="PANTHER" id="PTHR23512:SF12">
    <property type="entry name" value="TRANSPORTER, PUTATIVE (AFU_ORTHOLOGUE AFUA_4G00260)-RELATED"/>
    <property type="match status" value="1"/>
</dbReference>
<dbReference type="InterPro" id="IPR036259">
    <property type="entry name" value="MFS_trans_sf"/>
</dbReference>
<evidence type="ECO:0000313" key="21">
    <source>
        <dbReference type="EMBL" id="GAA5806074.1"/>
    </source>
</evidence>
<comment type="catalytic activity">
    <reaction evidence="8">
        <text>L-aspartyl-L-lysine(out) = L-aspartyl-L-lysine(in)</text>
        <dbReference type="Rhea" id="RHEA:79411"/>
        <dbReference type="ChEBI" id="CHEBI:229953"/>
    </reaction>
</comment>
<comment type="catalytic activity">
    <reaction evidence="9">
        <text>L-arginyl-L-alpha-amino acid(out) = L-arginyl-L-alpha-amino acid(in)</text>
        <dbReference type="Rhea" id="RHEA:79371"/>
        <dbReference type="ChEBI" id="CHEBI:84315"/>
    </reaction>
</comment>
<feature type="transmembrane region" description="Helical" evidence="19">
    <location>
        <begin position="61"/>
        <end position="78"/>
    </location>
</feature>
<comment type="catalytic activity">
    <reaction evidence="10">
        <text>L-lysyl-L-lysine(out) = L-lysyl-L-lysine(in)</text>
        <dbReference type="Rhea" id="RHEA:79403"/>
        <dbReference type="ChEBI" id="CHEBI:229956"/>
    </reaction>
</comment>
<evidence type="ECO:0000259" key="20">
    <source>
        <dbReference type="PROSITE" id="PS50850"/>
    </source>
</evidence>
<gene>
    <name evidence="21" type="ORF">HPULCUR_011602</name>
</gene>